<dbReference type="PROSITE" id="PS01186">
    <property type="entry name" value="EGF_2"/>
    <property type="match status" value="3"/>
</dbReference>
<dbReference type="InterPro" id="IPR005533">
    <property type="entry name" value="AMOP_dom"/>
</dbReference>
<keyword evidence="5 13" id="KW-0812">Transmembrane</keyword>
<dbReference type="InterPro" id="IPR056619">
    <property type="entry name" value="C8-3_MUC4"/>
</dbReference>
<dbReference type="PANTHER" id="PTHR13802">
    <property type="entry name" value="MUCIN 4-RELATED"/>
    <property type="match status" value="1"/>
</dbReference>
<evidence type="ECO:0000256" key="1">
    <source>
        <dbReference type="ARBA" id="ARBA00004370"/>
    </source>
</evidence>
<evidence type="ECO:0000256" key="8">
    <source>
        <dbReference type="ARBA" id="ARBA00022989"/>
    </source>
</evidence>
<name>A0AAY4DD24_9TELE</name>
<dbReference type="InterPro" id="IPR026823">
    <property type="entry name" value="cEGF"/>
</dbReference>
<dbReference type="InterPro" id="IPR001881">
    <property type="entry name" value="EGF-like_Ca-bd_dom"/>
</dbReference>
<dbReference type="SMART" id="SM00723">
    <property type="entry name" value="AMOP"/>
    <property type="match status" value="1"/>
</dbReference>
<evidence type="ECO:0000256" key="6">
    <source>
        <dbReference type="ARBA" id="ARBA00022729"/>
    </source>
</evidence>
<evidence type="ECO:0000313" key="18">
    <source>
        <dbReference type="Ensembl" id="ENSDCDP00010043039.1"/>
    </source>
</evidence>
<evidence type="ECO:0000256" key="12">
    <source>
        <dbReference type="PROSITE-ProRule" id="PRU00076"/>
    </source>
</evidence>
<feature type="domain" description="EGF-like" evidence="15">
    <location>
        <begin position="22"/>
        <end position="62"/>
    </location>
</feature>
<dbReference type="PROSITE" id="PS50856">
    <property type="entry name" value="AMOP"/>
    <property type="match status" value="1"/>
</dbReference>
<feature type="domain" description="AMOP" evidence="16">
    <location>
        <begin position="313"/>
        <end position="447"/>
    </location>
</feature>
<dbReference type="PROSITE" id="PS50026">
    <property type="entry name" value="EGF_3"/>
    <property type="match status" value="2"/>
</dbReference>
<proteinExistence type="predicted"/>
<evidence type="ECO:0000256" key="9">
    <source>
        <dbReference type="ARBA" id="ARBA00023136"/>
    </source>
</evidence>
<evidence type="ECO:0000256" key="10">
    <source>
        <dbReference type="ARBA" id="ARBA00023157"/>
    </source>
</evidence>
<dbReference type="Pfam" id="PF07645">
    <property type="entry name" value="EGF_CA"/>
    <property type="match status" value="1"/>
</dbReference>
<dbReference type="PROSITE" id="PS00010">
    <property type="entry name" value="ASX_HYDROXYL"/>
    <property type="match status" value="2"/>
</dbReference>
<dbReference type="GO" id="GO:0071944">
    <property type="term" value="C:cell periphery"/>
    <property type="evidence" value="ECO:0007669"/>
    <property type="project" value="UniProtKB-ARBA"/>
</dbReference>
<dbReference type="Pfam" id="PF03782">
    <property type="entry name" value="AMOP"/>
    <property type="match status" value="1"/>
</dbReference>
<dbReference type="InterPro" id="IPR000152">
    <property type="entry name" value="EGF-type_Asp/Asn_hydroxyl_site"/>
</dbReference>
<evidence type="ECO:0000256" key="2">
    <source>
        <dbReference type="ARBA" id="ARBA00004613"/>
    </source>
</evidence>
<evidence type="ECO:0000256" key="7">
    <source>
        <dbReference type="ARBA" id="ARBA00022737"/>
    </source>
</evidence>
<dbReference type="Proteomes" id="UP000694580">
    <property type="component" value="Chromosome 8"/>
</dbReference>
<comment type="caution">
    <text evidence="12">Lacks conserved residue(s) required for the propagation of feature annotation.</text>
</comment>
<dbReference type="GO" id="GO:0030855">
    <property type="term" value="P:epithelial cell differentiation"/>
    <property type="evidence" value="ECO:0007669"/>
    <property type="project" value="UniProtKB-ARBA"/>
</dbReference>
<dbReference type="SMART" id="SM00181">
    <property type="entry name" value="EGF"/>
    <property type="match status" value="5"/>
</dbReference>
<dbReference type="InterPro" id="IPR049883">
    <property type="entry name" value="NOTCH1_EGF-like"/>
</dbReference>
<dbReference type="SMART" id="SM00539">
    <property type="entry name" value="NIDO"/>
    <property type="match status" value="1"/>
</dbReference>
<dbReference type="PANTHER" id="PTHR13802:SF52">
    <property type="entry name" value="MUCIN-4"/>
    <property type="match status" value="1"/>
</dbReference>
<feature type="domain" description="EGF-like" evidence="15">
    <location>
        <begin position="919"/>
        <end position="960"/>
    </location>
</feature>
<evidence type="ECO:0000259" key="15">
    <source>
        <dbReference type="PROSITE" id="PS50026"/>
    </source>
</evidence>
<feature type="chain" id="PRO_5044229837" evidence="14">
    <location>
        <begin position="22"/>
        <end position="1240"/>
    </location>
</feature>
<keyword evidence="11" id="KW-0325">Glycoprotein</keyword>
<dbReference type="InterPro" id="IPR003886">
    <property type="entry name" value="NIDO_dom"/>
</dbReference>
<dbReference type="SMART" id="SM00179">
    <property type="entry name" value="EGF_CA"/>
    <property type="match status" value="4"/>
</dbReference>
<dbReference type="Pfam" id="PF06119">
    <property type="entry name" value="NIDO"/>
    <property type="match status" value="1"/>
</dbReference>
<dbReference type="SUPFAM" id="SSF57196">
    <property type="entry name" value="EGF/Laminin"/>
    <property type="match status" value="1"/>
</dbReference>
<dbReference type="InterPro" id="IPR018097">
    <property type="entry name" value="EGF_Ca-bd_CS"/>
</dbReference>
<organism evidence="18 19">
    <name type="scientific">Denticeps clupeoides</name>
    <name type="common">denticle herring</name>
    <dbReference type="NCBI Taxonomy" id="299321"/>
    <lineage>
        <taxon>Eukaryota</taxon>
        <taxon>Metazoa</taxon>
        <taxon>Chordata</taxon>
        <taxon>Craniata</taxon>
        <taxon>Vertebrata</taxon>
        <taxon>Euteleostomi</taxon>
        <taxon>Actinopterygii</taxon>
        <taxon>Neopterygii</taxon>
        <taxon>Teleostei</taxon>
        <taxon>Clupei</taxon>
        <taxon>Clupeiformes</taxon>
        <taxon>Denticipitoidei</taxon>
        <taxon>Denticipitidae</taxon>
        <taxon>Denticeps</taxon>
    </lineage>
</organism>
<keyword evidence="9 13" id="KW-0472">Membrane</keyword>
<dbReference type="SMART" id="SM00216">
    <property type="entry name" value="VWD"/>
    <property type="match status" value="1"/>
</dbReference>
<evidence type="ECO:0000256" key="3">
    <source>
        <dbReference type="ARBA" id="ARBA00022525"/>
    </source>
</evidence>
<dbReference type="Gene3D" id="2.10.25.10">
    <property type="entry name" value="Laminin"/>
    <property type="match status" value="4"/>
</dbReference>
<keyword evidence="19" id="KW-1185">Reference proteome</keyword>
<dbReference type="CDD" id="cd00054">
    <property type="entry name" value="EGF_CA"/>
    <property type="match status" value="3"/>
</dbReference>
<dbReference type="GO" id="GO:0016020">
    <property type="term" value="C:membrane"/>
    <property type="evidence" value="ECO:0007669"/>
    <property type="project" value="UniProtKB-SubCell"/>
</dbReference>
<keyword evidence="3" id="KW-0964">Secreted</keyword>
<evidence type="ECO:0000256" key="11">
    <source>
        <dbReference type="ARBA" id="ARBA00023180"/>
    </source>
</evidence>
<evidence type="ECO:0000313" key="19">
    <source>
        <dbReference type="Proteomes" id="UP000694580"/>
    </source>
</evidence>
<dbReference type="Pfam" id="PF12662">
    <property type="entry name" value="cEGF"/>
    <property type="match status" value="1"/>
</dbReference>
<evidence type="ECO:0000259" key="17">
    <source>
        <dbReference type="PROSITE" id="PS51233"/>
    </source>
</evidence>
<dbReference type="GO" id="GO:0005509">
    <property type="term" value="F:calcium ion binding"/>
    <property type="evidence" value="ECO:0007669"/>
    <property type="project" value="InterPro"/>
</dbReference>
<evidence type="ECO:0000256" key="5">
    <source>
        <dbReference type="ARBA" id="ARBA00022692"/>
    </source>
</evidence>
<reference evidence="18" key="3">
    <citation type="submission" date="2025-09" db="UniProtKB">
        <authorList>
            <consortium name="Ensembl"/>
        </authorList>
    </citation>
    <scope>IDENTIFICATION</scope>
</reference>
<reference evidence="18 19" key="1">
    <citation type="submission" date="2020-06" db="EMBL/GenBank/DDBJ databases">
        <authorList>
            <consortium name="Wellcome Sanger Institute Data Sharing"/>
        </authorList>
    </citation>
    <scope>NUCLEOTIDE SEQUENCE [LARGE SCALE GENOMIC DNA]</scope>
</reference>
<dbReference type="InterPro" id="IPR001846">
    <property type="entry name" value="VWF_type-D"/>
</dbReference>
<keyword evidence="4 12" id="KW-0245">EGF-like domain</keyword>
<dbReference type="Ensembl" id="ENSDCDT00010053092.1">
    <property type="protein sequence ID" value="ENSDCDP00010043039.1"/>
    <property type="gene ID" value="ENSDCDG00010026952.1"/>
</dbReference>
<feature type="domain" description="VWFD" evidence="17">
    <location>
        <begin position="473"/>
        <end position="676"/>
    </location>
</feature>
<dbReference type="PROSITE" id="PS00022">
    <property type="entry name" value="EGF_1"/>
    <property type="match status" value="1"/>
</dbReference>
<dbReference type="Pfam" id="PF12947">
    <property type="entry name" value="EGF_3"/>
    <property type="match status" value="1"/>
</dbReference>
<dbReference type="Pfam" id="PF23263">
    <property type="entry name" value="C8-3_MUC4"/>
    <property type="match status" value="1"/>
</dbReference>
<dbReference type="InterPro" id="IPR000742">
    <property type="entry name" value="EGF"/>
</dbReference>
<keyword evidence="10" id="KW-1015">Disulfide bond</keyword>
<dbReference type="PROSITE" id="PS51257">
    <property type="entry name" value="PROKAR_LIPOPROTEIN"/>
    <property type="match status" value="1"/>
</dbReference>
<dbReference type="PROSITE" id="PS01187">
    <property type="entry name" value="EGF_CA"/>
    <property type="match status" value="2"/>
</dbReference>
<dbReference type="InterPro" id="IPR024731">
    <property type="entry name" value="NELL2-like_EGF"/>
</dbReference>
<evidence type="ECO:0000259" key="16">
    <source>
        <dbReference type="PROSITE" id="PS50856"/>
    </source>
</evidence>
<keyword evidence="7" id="KW-0677">Repeat</keyword>
<accession>A0AAY4DD24</accession>
<keyword evidence="8 13" id="KW-1133">Transmembrane helix</keyword>
<feature type="transmembrane region" description="Helical" evidence="13">
    <location>
        <begin position="1158"/>
        <end position="1183"/>
    </location>
</feature>
<dbReference type="PROSITE" id="PS51233">
    <property type="entry name" value="VWFD"/>
    <property type="match status" value="1"/>
</dbReference>
<dbReference type="GeneTree" id="ENSGT00730000110943"/>
<dbReference type="GO" id="GO:0007160">
    <property type="term" value="P:cell-matrix adhesion"/>
    <property type="evidence" value="ECO:0007669"/>
    <property type="project" value="InterPro"/>
</dbReference>
<dbReference type="CDD" id="cd00053">
    <property type="entry name" value="EGF"/>
    <property type="match status" value="1"/>
</dbReference>
<protein>
    <submittedName>
        <fullName evidence="18">Uncharacterized protein</fullName>
    </submittedName>
</protein>
<evidence type="ECO:0000256" key="13">
    <source>
        <dbReference type="SAM" id="Phobius"/>
    </source>
</evidence>
<dbReference type="AlphaFoldDB" id="A0AAY4DD24"/>
<dbReference type="GO" id="GO:0005176">
    <property type="term" value="F:ErbB-2 class receptor binding"/>
    <property type="evidence" value="ECO:0007669"/>
    <property type="project" value="TreeGrafter"/>
</dbReference>
<reference evidence="18" key="2">
    <citation type="submission" date="2025-08" db="UniProtKB">
        <authorList>
            <consortium name="Ensembl"/>
        </authorList>
    </citation>
    <scope>IDENTIFICATION</scope>
</reference>
<comment type="subcellular location">
    <subcellularLocation>
        <location evidence="1">Membrane</location>
    </subcellularLocation>
    <subcellularLocation>
        <location evidence="2">Secreted</location>
    </subcellularLocation>
</comment>
<evidence type="ECO:0000256" key="4">
    <source>
        <dbReference type="ARBA" id="ARBA00022536"/>
    </source>
</evidence>
<sequence>MRARLLLSLFSLCACLQCTSADINECASNKTECSVFAQCVNLVGSYLCICLSGYTGDGKNCTESNLFPFGEEVGDAVIPVAAVDENSPYIVPPTGFLFMGKLYDRLYFSDNGLIQFQTVKENEQLLFPVAFPEGFRGNESVSMLAVFWDDADLMLGEGQLLYKEYQQKNLVDMFYQIVFTRTADIVTRFEAERDNPPYTPAWILKITWNQILPVSYQKINLSETNTFQCILTTDGKRSFALLHYGNMNWGPGQRTSHNALIGYTDGKDQFHNENTHTPDNLFGPGGRYRPQEVVWNTSRMGQIIYNLTGQTLTSPDPQRKCQLWALGEPDPAEWVVGVAPCPCTRAQAIEDLAFGPETFPPKKEALVREIRGMRWGGSGGHGFQSILSNKQGSGKRCVYDLQGPLLGGYSERYFATDKAQEHIDSDLLPFQWCCVSSPLCHLYLSKRPLDRCQGYGWFGISNNSIPANTAIPGLGMVYGSLHFITFDGTEYTFKGLGVFVIMRLSSNSGFNIFTLQGETGVLETQGQVRRVPALVRVAAFHQGQGKVEWRQSEENEGLQLIVNDVDVPMSIGVVHLVEQGVAVRCTSLQRCAAVYAGGLIVVVWRSDVGRLSVMVEVPQVFYNRTVGLLGLWSSNRADDFLLSNGKLLPSTNGNPPTEDKLQQFGHSWAVPGPESLLYWTAPSMPFEPVSSQDLMGVNPGALPALLQICQGSTQCLHDSLTSNSTALGLQTLDDLQKYNNRSLILSNMPPIVTEPTVIRCKVNLTLRVQVKAQEPNQEIYSFSLLYPRPAQASIGSVDGLLVWTGVSTQPVLLTVRVSDQFSSSLLTPVLQVCNCLNGGTCQYNSIVENHLSGKFQVVGCLCPKGFIGPFCGNSTNVCKGKPCSPGAACSSQHEPQYFSCTECPIPTVSQGKPGYKCFLNDFCLPPFPFPCHSMADCSSSGYNYTCRCKPGFTGSGHECTDINECLDPSACPNAKYECVNVPGSVRCSCRYQSTGQNDGCGDSANPTGYNVFNMSVKWNSEESMTEGLKKLEKILSIGFQNKFYNASEKAQLSEAGMGLCEYRINVSSDTPHWYIRDYMTRVGFYYGIKFADVGDLDECKAHEAMCLTPALCANTYGGFRCVCNGTDLEQSQSCILDRGSAGLTNSIESQTSNGQKSLILGLVLGIGIPLLLLLLLLAAAACFCCSRRKTVSGDIPYLLPECMQEQFKLQPIYYNDPALHYNTHGCPRILDNVTLHRHQR</sequence>
<dbReference type="GO" id="GO:0005576">
    <property type="term" value="C:extracellular region"/>
    <property type="evidence" value="ECO:0007669"/>
    <property type="project" value="UniProtKB-SubCell"/>
</dbReference>
<dbReference type="Pfam" id="PF00094">
    <property type="entry name" value="VWD"/>
    <property type="match status" value="1"/>
</dbReference>
<feature type="signal peptide" evidence="14">
    <location>
        <begin position="1"/>
        <end position="21"/>
    </location>
</feature>
<keyword evidence="6 14" id="KW-0732">Signal</keyword>
<evidence type="ECO:0000256" key="14">
    <source>
        <dbReference type="SAM" id="SignalP"/>
    </source>
</evidence>
<dbReference type="InterPro" id="IPR051495">
    <property type="entry name" value="Epithelial_Barrier/Signaling"/>
</dbReference>
<gene>
    <name evidence="18" type="primary">si:ch73-105b23.6</name>
</gene>
<dbReference type="FunFam" id="2.10.25.10:FF:000038">
    <property type="entry name" value="Fibrillin 2"/>
    <property type="match status" value="1"/>
</dbReference>